<dbReference type="PROSITE" id="PS51257">
    <property type="entry name" value="PROKAR_LIPOPROTEIN"/>
    <property type="match status" value="1"/>
</dbReference>
<evidence type="ECO:0000313" key="6">
    <source>
        <dbReference type="EMBL" id="TSB38271.1"/>
    </source>
</evidence>
<comment type="similarity">
    <text evidence="1">Belongs to the bacterial solute-binding protein 1 family.</text>
</comment>
<protein>
    <recommendedName>
        <fullName evidence="8">Extracellular solute-binding protein</fullName>
    </recommendedName>
</protein>
<feature type="chain" id="PRO_5039237305" description="Extracellular solute-binding protein" evidence="5">
    <location>
        <begin position="24"/>
        <end position="256"/>
    </location>
</feature>
<comment type="caution">
    <text evidence="6">The sequence shown here is derived from an EMBL/GenBank/DDBJ whole genome shotgun (WGS) entry which is preliminary data.</text>
</comment>
<dbReference type="Proteomes" id="UP000320888">
    <property type="component" value="Unassembled WGS sequence"/>
</dbReference>
<dbReference type="GO" id="GO:1901982">
    <property type="term" value="F:maltose binding"/>
    <property type="evidence" value="ECO:0007669"/>
    <property type="project" value="TreeGrafter"/>
</dbReference>
<dbReference type="EMBL" id="VKLS01000212">
    <property type="protein sequence ID" value="TSB38271.1"/>
    <property type="molecule type" value="Genomic_DNA"/>
</dbReference>
<keyword evidence="7" id="KW-1185">Reference proteome</keyword>
<dbReference type="Gene3D" id="3.40.190.10">
    <property type="entry name" value="Periplasmic binding protein-like II"/>
    <property type="match status" value="3"/>
</dbReference>
<name>A0A553ZA11_9ACTN</name>
<sequence>MYLSARPAAAGVALVLTALTATACAPSTSGGAAGGESRTGTLRVWLFREVGNAPKEKVVRQAVADFTAAHQGVKVTVDYIPVDTRAQRVEADRRRRGARRDGIRRRLQPPGRRLRQGQGRVRVVPLPGRKKGEIAPAFAGGNNIGVLRSTGHRTLAVDLTKRLAGKEAQRGLFDAMGFLPTFADVRAEAAKRRPYVKPFVHTLDAGAEFVPVTPGWATVDASLVLPTMYQQIVSGRKSVDAAAAEAARAMDGAFHK</sequence>
<organism evidence="6 7">
    <name type="scientific">Streptomyces benahoarensis</name>
    <dbReference type="NCBI Taxonomy" id="2595054"/>
    <lineage>
        <taxon>Bacteria</taxon>
        <taxon>Bacillati</taxon>
        <taxon>Actinomycetota</taxon>
        <taxon>Actinomycetes</taxon>
        <taxon>Kitasatosporales</taxon>
        <taxon>Streptomycetaceae</taxon>
        <taxon>Streptomyces</taxon>
    </lineage>
</organism>
<gene>
    <name evidence="6" type="ORF">FNZ23_17360</name>
</gene>
<dbReference type="GO" id="GO:0055052">
    <property type="term" value="C:ATP-binding cassette (ABC) transporter complex, substrate-binding subunit-containing"/>
    <property type="evidence" value="ECO:0007669"/>
    <property type="project" value="TreeGrafter"/>
</dbReference>
<dbReference type="AlphaFoldDB" id="A0A553ZA11"/>
<accession>A0A553ZA11</accession>
<feature type="signal peptide" evidence="5">
    <location>
        <begin position="1"/>
        <end position="23"/>
    </location>
</feature>
<feature type="region of interest" description="Disordered" evidence="4">
    <location>
        <begin position="90"/>
        <end position="117"/>
    </location>
</feature>
<evidence type="ECO:0000256" key="5">
    <source>
        <dbReference type="SAM" id="SignalP"/>
    </source>
</evidence>
<dbReference type="GO" id="GO:0042956">
    <property type="term" value="P:maltodextrin transmembrane transport"/>
    <property type="evidence" value="ECO:0007669"/>
    <property type="project" value="TreeGrafter"/>
</dbReference>
<evidence type="ECO:0008006" key="8">
    <source>
        <dbReference type="Google" id="ProtNLM"/>
    </source>
</evidence>
<dbReference type="GO" id="GO:0015768">
    <property type="term" value="P:maltose transport"/>
    <property type="evidence" value="ECO:0007669"/>
    <property type="project" value="TreeGrafter"/>
</dbReference>
<evidence type="ECO:0000256" key="1">
    <source>
        <dbReference type="ARBA" id="ARBA00008520"/>
    </source>
</evidence>
<evidence type="ECO:0000313" key="7">
    <source>
        <dbReference type="Proteomes" id="UP000320888"/>
    </source>
</evidence>
<dbReference type="PANTHER" id="PTHR30061:SF50">
    <property type="entry name" value="MALTOSE_MALTODEXTRIN-BINDING PERIPLASMIC PROTEIN"/>
    <property type="match status" value="1"/>
</dbReference>
<dbReference type="OrthoDB" id="9780991at2"/>
<dbReference type="SUPFAM" id="SSF53850">
    <property type="entry name" value="Periplasmic binding protein-like II"/>
    <property type="match status" value="1"/>
</dbReference>
<evidence type="ECO:0000256" key="2">
    <source>
        <dbReference type="ARBA" id="ARBA00022448"/>
    </source>
</evidence>
<feature type="compositionally biased region" description="Basic residues" evidence="4">
    <location>
        <begin position="94"/>
        <end position="115"/>
    </location>
</feature>
<dbReference type="PANTHER" id="PTHR30061">
    <property type="entry name" value="MALTOSE-BINDING PERIPLASMIC PROTEIN"/>
    <property type="match status" value="1"/>
</dbReference>
<proteinExistence type="inferred from homology"/>
<reference evidence="6 7" key="1">
    <citation type="submission" date="2019-07" db="EMBL/GenBank/DDBJ databases">
        <title>Draft genome for Streptomyces benahoarensis MZ03-48.</title>
        <authorList>
            <person name="Gonzalez-Pimentel J.L."/>
        </authorList>
    </citation>
    <scope>NUCLEOTIDE SEQUENCE [LARGE SCALE GENOMIC DNA]</scope>
    <source>
        <strain evidence="6 7">MZ03-48</strain>
    </source>
</reference>
<evidence type="ECO:0000256" key="3">
    <source>
        <dbReference type="ARBA" id="ARBA00022729"/>
    </source>
</evidence>
<keyword evidence="2" id="KW-0813">Transport</keyword>
<evidence type="ECO:0000256" key="4">
    <source>
        <dbReference type="SAM" id="MobiDB-lite"/>
    </source>
</evidence>
<keyword evidence="3 5" id="KW-0732">Signal</keyword>